<dbReference type="InParanoid" id="H2XT56"/>
<reference evidence="1" key="2">
    <citation type="journal article" date="2008" name="Genome Biol.">
        <title>Improved genome assembly and evidence-based global gene model set for the chordate Ciona intestinalis: new insight into intron and operon populations.</title>
        <authorList>
            <person name="Satou Y."/>
            <person name="Mineta K."/>
            <person name="Ogasawara M."/>
            <person name="Sasakura Y."/>
            <person name="Shoguchi E."/>
            <person name="Ueno K."/>
            <person name="Yamada L."/>
            <person name="Matsumoto J."/>
            <person name="Wasserscheid J."/>
            <person name="Dewar K."/>
            <person name="Wiley G.B."/>
            <person name="Macmil S.L."/>
            <person name="Roe B.A."/>
            <person name="Zeller R.W."/>
            <person name="Hastings K.E."/>
            <person name="Lemaire P."/>
            <person name="Lindquist E."/>
            <person name="Endo T."/>
            <person name="Hotta K."/>
            <person name="Inaba K."/>
        </authorList>
    </citation>
    <scope>NUCLEOTIDE SEQUENCE [LARGE SCALE GENOMIC DNA]</scope>
    <source>
        <strain evidence="1">wild type</strain>
    </source>
</reference>
<protein>
    <submittedName>
        <fullName evidence="1">Uncharacterized protein</fullName>
    </submittedName>
</protein>
<sequence length="25" mass="2940">MYVNVFGIISVKIVYVQYCVNVLQF</sequence>
<dbReference type="EMBL" id="EAAA01001957">
    <property type="status" value="NOT_ANNOTATED_CDS"/>
    <property type="molecule type" value="Genomic_DNA"/>
</dbReference>
<accession>H2XT56</accession>
<dbReference type="HOGENOM" id="CLU_3419361_0_0_1"/>
<keyword evidence="2" id="KW-1185">Reference proteome</keyword>
<organism evidence="1 2">
    <name type="scientific">Ciona intestinalis</name>
    <name type="common">Transparent sea squirt</name>
    <name type="synonym">Ascidia intestinalis</name>
    <dbReference type="NCBI Taxonomy" id="7719"/>
    <lineage>
        <taxon>Eukaryota</taxon>
        <taxon>Metazoa</taxon>
        <taxon>Chordata</taxon>
        <taxon>Tunicata</taxon>
        <taxon>Ascidiacea</taxon>
        <taxon>Phlebobranchia</taxon>
        <taxon>Cionidae</taxon>
        <taxon>Ciona</taxon>
    </lineage>
</organism>
<evidence type="ECO:0000313" key="1">
    <source>
        <dbReference type="Ensembl" id="ENSCINP00000032840.1"/>
    </source>
</evidence>
<reference evidence="1" key="4">
    <citation type="submission" date="2025-09" db="UniProtKB">
        <authorList>
            <consortium name="Ensembl"/>
        </authorList>
    </citation>
    <scope>IDENTIFICATION</scope>
</reference>
<name>H2XT56_CIOIN</name>
<dbReference type="Proteomes" id="UP000008144">
    <property type="component" value="Chromosome 4"/>
</dbReference>
<reference evidence="1" key="3">
    <citation type="submission" date="2025-08" db="UniProtKB">
        <authorList>
            <consortium name="Ensembl"/>
        </authorList>
    </citation>
    <scope>IDENTIFICATION</scope>
</reference>
<reference evidence="2" key="1">
    <citation type="journal article" date="2002" name="Science">
        <title>The draft genome of Ciona intestinalis: insights into chordate and vertebrate origins.</title>
        <authorList>
            <person name="Dehal P."/>
            <person name="Satou Y."/>
            <person name="Campbell R.K."/>
            <person name="Chapman J."/>
            <person name="Degnan B."/>
            <person name="De Tomaso A."/>
            <person name="Davidson B."/>
            <person name="Di Gregorio A."/>
            <person name="Gelpke M."/>
            <person name="Goodstein D.M."/>
            <person name="Harafuji N."/>
            <person name="Hastings K.E."/>
            <person name="Ho I."/>
            <person name="Hotta K."/>
            <person name="Huang W."/>
            <person name="Kawashima T."/>
            <person name="Lemaire P."/>
            <person name="Martinez D."/>
            <person name="Meinertzhagen I.A."/>
            <person name="Necula S."/>
            <person name="Nonaka M."/>
            <person name="Putnam N."/>
            <person name="Rash S."/>
            <person name="Saiga H."/>
            <person name="Satake M."/>
            <person name="Terry A."/>
            <person name="Yamada L."/>
            <person name="Wang H.G."/>
            <person name="Awazu S."/>
            <person name="Azumi K."/>
            <person name="Boore J."/>
            <person name="Branno M."/>
            <person name="Chin-Bow S."/>
            <person name="DeSantis R."/>
            <person name="Doyle S."/>
            <person name="Francino P."/>
            <person name="Keys D.N."/>
            <person name="Haga S."/>
            <person name="Hayashi H."/>
            <person name="Hino K."/>
            <person name="Imai K.S."/>
            <person name="Inaba K."/>
            <person name="Kano S."/>
            <person name="Kobayashi K."/>
            <person name="Kobayashi M."/>
            <person name="Lee B.I."/>
            <person name="Makabe K.W."/>
            <person name="Manohar C."/>
            <person name="Matassi G."/>
            <person name="Medina M."/>
            <person name="Mochizuki Y."/>
            <person name="Mount S."/>
            <person name="Morishita T."/>
            <person name="Miura S."/>
            <person name="Nakayama A."/>
            <person name="Nishizaka S."/>
            <person name="Nomoto H."/>
            <person name="Ohta F."/>
            <person name="Oishi K."/>
            <person name="Rigoutsos I."/>
            <person name="Sano M."/>
            <person name="Sasaki A."/>
            <person name="Sasakura Y."/>
            <person name="Shoguchi E."/>
            <person name="Shin-i T."/>
            <person name="Spagnuolo A."/>
            <person name="Stainier D."/>
            <person name="Suzuki M.M."/>
            <person name="Tassy O."/>
            <person name="Takatori N."/>
            <person name="Tokuoka M."/>
            <person name="Yagi K."/>
            <person name="Yoshizaki F."/>
            <person name="Wada S."/>
            <person name="Zhang C."/>
            <person name="Hyatt P.D."/>
            <person name="Larimer F."/>
            <person name="Detter C."/>
            <person name="Doggett N."/>
            <person name="Glavina T."/>
            <person name="Hawkins T."/>
            <person name="Richardson P."/>
            <person name="Lucas S."/>
            <person name="Kohara Y."/>
            <person name="Levine M."/>
            <person name="Satoh N."/>
            <person name="Rokhsar D.S."/>
        </authorList>
    </citation>
    <scope>NUCLEOTIDE SEQUENCE [LARGE SCALE GENOMIC DNA]</scope>
</reference>
<dbReference type="AlphaFoldDB" id="H2XT56"/>
<evidence type="ECO:0000313" key="2">
    <source>
        <dbReference type="Proteomes" id="UP000008144"/>
    </source>
</evidence>
<dbReference type="Ensembl" id="ENSCINT00000030945.1">
    <property type="protein sequence ID" value="ENSCINP00000032840.1"/>
    <property type="gene ID" value="ENSCING00000024712.1"/>
</dbReference>
<proteinExistence type="predicted"/>